<dbReference type="STRING" id="883081.HMPREF9698_01515"/>
<gene>
    <name evidence="13" type="primary">purD</name>
    <name evidence="16" type="ORF">HMPREF9698_01515</name>
</gene>
<dbReference type="PATRIC" id="fig|883081.3.peg.1520"/>
<comment type="caution">
    <text evidence="16">The sequence shown here is derived from an EMBL/GenBank/DDBJ whole genome shotgun (WGS) entry which is preliminary data.</text>
</comment>
<dbReference type="PANTHER" id="PTHR43472:SF1">
    <property type="entry name" value="PHOSPHORIBOSYLAMINE--GLYCINE LIGASE, CHLOROPLASTIC"/>
    <property type="match status" value="1"/>
</dbReference>
<comment type="pathway">
    <text evidence="3 13">Purine metabolism; IMP biosynthesis via de novo pathway; N(1)-(5-phospho-D-ribosyl)glycinamide from 5-phospho-alpha-D-ribose 1-diphosphate: step 2/2.</text>
</comment>
<dbReference type="InterPro" id="IPR020562">
    <property type="entry name" value="PRibGlycinamide_synth_N"/>
</dbReference>
<evidence type="ECO:0000256" key="10">
    <source>
        <dbReference type="ARBA" id="ARBA00038345"/>
    </source>
</evidence>
<evidence type="ECO:0000256" key="8">
    <source>
        <dbReference type="ARBA" id="ARBA00022840"/>
    </source>
</evidence>
<evidence type="ECO:0000256" key="11">
    <source>
        <dbReference type="ARBA" id="ARBA00042242"/>
    </source>
</evidence>
<evidence type="ECO:0000256" key="14">
    <source>
        <dbReference type="PROSITE-ProRule" id="PRU00409"/>
    </source>
</evidence>
<dbReference type="InterPro" id="IPR011761">
    <property type="entry name" value="ATP-grasp"/>
</dbReference>
<evidence type="ECO:0000256" key="2">
    <source>
        <dbReference type="ARBA" id="ARBA00001946"/>
    </source>
</evidence>
<dbReference type="InterPro" id="IPR020560">
    <property type="entry name" value="PRibGlycinamide_synth_C-dom"/>
</dbReference>
<evidence type="ECO:0000256" key="5">
    <source>
        <dbReference type="ARBA" id="ARBA00022598"/>
    </source>
</evidence>
<dbReference type="InterPro" id="IPR037123">
    <property type="entry name" value="PRibGlycinamide_synth_C_sf"/>
</dbReference>
<keyword evidence="7 13" id="KW-0658">Purine biosynthesis</keyword>
<dbReference type="HOGENOM" id="CLU_027420_3_1_9"/>
<dbReference type="PROSITE" id="PS50975">
    <property type="entry name" value="ATP_GRASP"/>
    <property type="match status" value="1"/>
</dbReference>
<dbReference type="InterPro" id="IPR020559">
    <property type="entry name" value="PRibGlycinamide_synth_CS"/>
</dbReference>
<evidence type="ECO:0000256" key="4">
    <source>
        <dbReference type="ARBA" id="ARBA00013255"/>
    </source>
</evidence>
<dbReference type="Pfam" id="PF01071">
    <property type="entry name" value="GARS_A"/>
    <property type="match status" value="1"/>
</dbReference>
<evidence type="ECO:0000256" key="6">
    <source>
        <dbReference type="ARBA" id="ARBA00022741"/>
    </source>
</evidence>
<dbReference type="AlphaFoldDB" id="K9EPV0"/>
<dbReference type="PROSITE" id="PS00184">
    <property type="entry name" value="GARS"/>
    <property type="match status" value="1"/>
</dbReference>
<dbReference type="UniPathway" id="UPA00074">
    <property type="reaction ID" value="UER00125"/>
</dbReference>
<dbReference type="HAMAP" id="MF_00138">
    <property type="entry name" value="GARS"/>
    <property type="match status" value="1"/>
</dbReference>
<dbReference type="EC" id="6.3.4.13" evidence="4 13"/>
<keyword evidence="5 13" id="KW-0436">Ligase</keyword>
<dbReference type="SUPFAM" id="SSF51246">
    <property type="entry name" value="Rudiment single hybrid motif"/>
    <property type="match status" value="1"/>
</dbReference>
<dbReference type="eggNOG" id="COG0151">
    <property type="taxonomic scope" value="Bacteria"/>
</dbReference>
<comment type="cofactor">
    <cofactor evidence="2">
        <name>Mg(2+)</name>
        <dbReference type="ChEBI" id="CHEBI:18420"/>
    </cofactor>
</comment>
<name>K9EPV0_9LACT</name>
<dbReference type="SMART" id="SM01210">
    <property type="entry name" value="GARS_C"/>
    <property type="match status" value="1"/>
</dbReference>
<dbReference type="Pfam" id="PF02843">
    <property type="entry name" value="GARS_C"/>
    <property type="match status" value="1"/>
</dbReference>
<keyword evidence="17" id="KW-1185">Reference proteome</keyword>
<dbReference type="GO" id="GO:0009113">
    <property type="term" value="P:purine nucleobase biosynthetic process"/>
    <property type="evidence" value="ECO:0007669"/>
    <property type="project" value="InterPro"/>
</dbReference>
<evidence type="ECO:0000256" key="7">
    <source>
        <dbReference type="ARBA" id="ARBA00022755"/>
    </source>
</evidence>
<dbReference type="Gene3D" id="3.30.1490.20">
    <property type="entry name" value="ATP-grasp fold, A domain"/>
    <property type="match status" value="1"/>
</dbReference>
<keyword evidence="9" id="KW-0464">Manganese</keyword>
<evidence type="ECO:0000313" key="17">
    <source>
        <dbReference type="Proteomes" id="UP000009875"/>
    </source>
</evidence>
<dbReference type="Proteomes" id="UP000009875">
    <property type="component" value="Unassembled WGS sequence"/>
</dbReference>
<dbReference type="GO" id="GO:0004637">
    <property type="term" value="F:phosphoribosylamine-glycine ligase activity"/>
    <property type="evidence" value="ECO:0007669"/>
    <property type="project" value="UniProtKB-UniRule"/>
</dbReference>
<comment type="cofactor">
    <cofactor evidence="1">
        <name>Mn(2+)</name>
        <dbReference type="ChEBI" id="CHEBI:29035"/>
    </cofactor>
</comment>
<dbReference type="SUPFAM" id="SSF56059">
    <property type="entry name" value="Glutathione synthetase ATP-binding domain-like"/>
    <property type="match status" value="1"/>
</dbReference>
<accession>K9EPV0</accession>
<dbReference type="InterPro" id="IPR013815">
    <property type="entry name" value="ATP_grasp_subdomain_1"/>
</dbReference>
<dbReference type="SMART" id="SM01209">
    <property type="entry name" value="GARS_A"/>
    <property type="match status" value="1"/>
</dbReference>
<organism evidence="16 17">
    <name type="scientific">Alloiococcus otitis ATCC 51267</name>
    <dbReference type="NCBI Taxonomy" id="883081"/>
    <lineage>
        <taxon>Bacteria</taxon>
        <taxon>Bacillati</taxon>
        <taxon>Bacillota</taxon>
        <taxon>Bacilli</taxon>
        <taxon>Lactobacillales</taxon>
        <taxon>Carnobacteriaceae</taxon>
        <taxon>Alloiococcus</taxon>
    </lineage>
</organism>
<keyword evidence="6 14" id="KW-0547">Nucleotide-binding</keyword>
<keyword evidence="8 14" id="KW-0067">ATP-binding</keyword>
<dbReference type="GO" id="GO:0046872">
    <property type="term" value="F:metal ion binding"/>
    <property type="evidence" value="ECO:0007669"/>
    <property type="project" value="InterPro"/>
</dbReference>
<evidence type="ECO:0000256" key="12">
    <source>
        <dbReference type="ARBA" id="ARBA00042864"/>
    </source>
</evidence>
<dbReference type="Gene3D" id="3.40.50.20">
    <property type="match status" value="1"/>
</dbReference>
<dbReference type="InterPro" id="IPR016185">
    <property type="entry name" value="PreATP-grasp_dom_sf"/>
</dbReference>
<protein>
    <recommendedName>
        <fullName evidence="4 13">Phosphoribosylamine--glycine ligase</fullName>
        <ecNumber evidence="4 13">6.3.4.13</ecNumber>
    </recommendedName>
    <alternativeName>
        <fullName evidence="13">GARS</fullName>
    </alternativeName>
    <alternativeName>
        <fullName evidence="11 13">Glycinamide ribonucleotide synthetase</fullName>
    </alternativeName>
    <alternativeName>
        <fullName evidence="12 13">Phosphoribosylglycinamide synthetase</fullName>
    </alternativeName>
</protein>
<dbReference type="NCBIfam" id="TIGR00877">
    <property type="entry name" value="purD"/>
    <property type="match status" value="1"/>
</dbReference>
<evidence type="ECO:0000256" key="13">
    <source>
        <dbReference type="HAMAP-Rule" id="MF_00138"/>
    </source>
</evidence>
<dbReference type="PANTHER" id="PTHR43472">
    <property type="entry name" value="PHOSPHORIBOSYLAMINE--GLYCINE LIGASE"/>
    <property type="match status" value="1"/>
</dbReference>
<feature type="domain" description="ATP-grasp" evidence="15">
    <location>
        <begin position="112"/>
        <end position="315"/>
    </location>
</feature>
<dbReference type="InterPro" id="IPR000115">
    <property type="entry name" value="PRibGlycinamide_synth"/>
</dbReference>
<reference evidence="16 17" key="1">
    <citation type="submission" date="2012-09" db="EMBL/GenBank/DDBJ databases">
        <title>The Genome Sequence of Alloiococcus otitis ATCC 51267.</title>
        <authorList>
            <consortium name="The Broad Institute Genome Sequencing Platform"/>
            <person name="Earl A."/>
            <person name="Ward D."/>
            <person name="Feldgarden M."/>
            <person name="Gevers D."/>
            <person name="Huys G."/>
            <person name="Walker B."/>
            <person name="Young S.K."/>
            <person name="Zeng Q."/>
            <person name="Gargeya S."/>
            <person name="Fitzgerald M."/>
            <person name="Haas B."/>
            <person name="Abouelleil A."/>
            <person name="Alvarado L."/>
            <person name="Arachchi H.M."/>
            <person name="Berlin A.M."/>
            <person name="Chapman S.B."/>
            <person name="Goldberg J."/>
            <person name="Griggs A."/>
            <person name="Gujja S."/>
            <person name="Hansen M."/>
            <person name="Howarth C."/>
            <person name="Imamovic A."/>
            <person name="Larimer J."/>
            <person name="McCowen C."/>
            <person name="Montmayeur A."/>
            <person name="Murphy C."/>
            <person name="Neiman D."/>
            <person name="Pearson M."/>
            <person name="Priest M."/>
            <person name="Roberts A."/>
            <person name="Saif S."/>
            <person name="Shea T."/>
            <person name="Sisk P."/>
            <person name="Sykes S."/>
            <person name="Wortman J."/>
            <person name="Nusbaum C."/>
            <person name="Birren B."/>
        </authorList>
    </citation>
    <scope>NUCLEOTIDE SEQUENCE [LARGE SCALE GENOMIC DNA]</scope>
    <source>
        <strain evidence="16 17">ATCC 51267</strain>
    </source>
</reference>
<dbReference type="Pfam" id="PF02844">
    <property type="entry name" value="GARS_N"/>
    <property type="match status" value="1"/>
</dbReference>
<dbReference type="Gene3D" id="3.90.600.10">
    <property type="entry name" value="Phosphoribosylglycinamide synthetase, C-terminal domain"/>
    <property type="match status" value="1"/>
</dbReference>
<proteinExistence type="inferred from homology"/>
<dbReference type="EMBL" id="AGXA01000031">
    <property type="protein sequence ID" value="EKU92912.1"/>
    <property type="molecule type" value="Genomic_DNA"/>
</dbReference>
<evidence type="ECO:0000256" key="3">
    <source>
        <dbReference type="ARBA" id="ARBA00005174"/>
    </source>
</evidence>
<evidence type="ECO:0000256" key="9">
    <source>
        <dbReference type="ARBA" id="ARBA00023211"/>
    </source>
</evidence>
<dbReference type="GO" id="GO:0006189">
    <property type="term" value="P:'de novo' IMP biosynthetic process"/>
    <property type="evidence" value="ECO:0007669"/>
    <property type="project" value="UniProtKB-UniRule"/>
</dbReference>
<dbReference type="RefSeq" id="WP_003779037.1">
    <property type="nucleotide sequence ID" value="NZ_JH992962.1"/>
</dbReference>
<evidence type="ECO:0000313" key="16">
    <source>
        <dbReference type="EMBL" id="EKU92912.1"/>
    </source>
</evidence>
<dbReference type="GO" id="GO:0005524">
    <property type="term" value="F:ATP binding"/>
    <property type="evidence" value="ECO:0007669"/>
    <property type="project" value="UniProtKB-UniRule"/>
</dbReference>
<comment type="similarity">
    <text evidence="10 13">Belongs to the GARS family.</text>
</comment>
<dbReference type="Gene3D" id="3.30.470.20">
    <property type="entry name" value="ATP-grasp fold, B domain"/>
    <property type="match status" value="1"/>
</dbReference>
<dbReference type="InterPro" id="IPR020561">
    <property type="entry name" value="PRibGlycinamid_synth_ATP-grasp"/>
</dbReference>
<evidence type="ECO:0000256" key="1">
    <source>
        <dbReference type="ARBA" id="ARBA00001936"/>
    </source>
</evidence>
<dbReference type="SUPFAM" id="SSF52440">
    <property type="entry name" value="PreATP-grasp domain"/>
    <property type="match status" value="1"/>
</dbReference>
<comment type="catalytic activity">
    <reaction evidence="13">
        <text>5-phospho-beta-D-ribosylamine + glycine + ATP = N(1)-(5-phospho-beta-D-ribosyl)glycinamide + ADP + phosphate + H(+)</text>
        <dbReference type="Rhea" id="RHEA:17453"/>
        <dbReference type="ChEBI" id="CHEBI:15378"/>
        <dbReference type="ChEBI" id="CHEBI:30616"/>
        <dbReference type="ChEBI" id="CHEBI:43474"/>
        <dbReference type="ChEBI" id="CHEBI:57305"/>
        <dbReference type="ChEBI" id="CHEBI:58681"/>
        <dbReference type="ChEBI" id="CHEBI:143788"/>
        <dbReference type="ChEBI" id="CHEBI:456216"/>
        <dbReference type="EC" id="6.3.4.13"/>
    </reaction>
</comment>
<evidence type="ECO:0000259" key="15">
    <source>
        <dbReference type="PROSITE" id="PS50975"/>
    </source>
</evidence>
<sequence length="415" mass="44935">MSKRILIVGSGGREHAIAKALDQSPQVDRIYLAPGNPGVLANTQKTQLVAIDPGDFDSLLGLVDQEEIDWTIVGPEKVLEAGIVDAFRQAGQTIVGPSQAATQIESSKYFAKQVMAQAGVATGSFRLFNQDKRDEVEDYITSLPLPIVLKKDGLASGKGVYICQTHEEALSKAQDLLDTPDQDLIVEEFLDGEEFSHFALVNESHVISLGLARDHKRAYDGGKGPNTGGMGAYSPVTDQDQALSQEIVDQIVQPVADQMKDLGQPFTGVLFTGLMRVNGQFYVIEFNARFGDPETQVLLPRLETDLVDLLQAHLNQAEAQVDYRPGSSLGVILASAGYPGQVDDGKDLNWAGEVDQANLVYSGVAENQGQLVTKGGRILMVQAMDASLQASRQQVYDILAKQDVEGSFYRKDIGL</sequence>
<dbReference type="InterPro" id="IPR011054">
    <property type="entry name" value="Rudment_hybrid_motif"/>
</dbReference>